<accession>A0A9D4AXH6</accession>
<evidence type="ECO:0000313" key="1">
    <source>
        <dbReference type="EMBL" id="KAH1172396.1"/>
    </source>
</evidence>
<sequence>MLADQLHFLMQWSSTWCPLGHLCAPEYCPEDEHPPKCCREAASSRGVAAKMPLIFGGILAVTPLDDAACRRHFGGNAY</sequence>
<dbReference type="EMBL" id="JAHDVG010000483">
    <property type="protein sequence ID" value="KAH1172396.1"/>
    <property type="molecule type" value="Genomic_DNA"/>
</dbReference>
<evidence type="ECO:0000313" key="2">
    <source>
        <dbReference type="Proteomes" id="UP000827986"/>
    </source>
</evidence>
<dbReference type="Proteomes" id="UP000827986">
    <property type="component" value="Unassembled WGS sequence"/>
</dbReference>
<name>A0A9D4AXH6_9SAUR</name>
<dbReference type="AlphaFoldDB" id="A0A9D4AXH6"/>
<gene>
    <name evidence="1" type="ORF">KIL84_008014</name>
</gene>
<proteinExistence type="predicted"/>
<keyword evidence="2" id="KW-1185">Reference proteome</keyword>
<organism evidence="1 2">
    <name type="scientific">Mauremys mutica</name>
    <name type="common">yellowpond turtle</name>
    <dbReference type="NCBI Taxonomy" id="74926"/>
    <lineage>
        <taxon>Eukaryota</taxon>
        <taxon>Metazoa</taxon>
        <taxon>Chordata</taxon>
        <taxon>Craniata</taxon>
        <taxon>Vertebrata</taxon>
        <taxon>Euteleostomi</taxon>
        <taxon>Archelosauria</taxon>
        <taxon>Testudinata</taxon>
        <taxon>Testudines</taxon>
        <taxon>Cryptodira</taxon>
        <taxon>Durocryptodira</taxon>
        <taxon>Testudinoidea</taxon>
        <taxon>Geoemydidae</taxon>
        <taxon>Geoemydinae</taxon>
        <taxon>Mauremys</taxon>
    </lineage>
</organism>
<comment type="caution">
    <text evidence="1">The sequence shown here is derived from an EMBL/GenBank/DDBJ whole genome shotgun (WGS) entry which is preliminary data.</text>
</comment>
<protein>
    <submittedName>
        <fullName evidence="1">Uncharacterized protein</fullName>
    </submittedName>
</protein>
<reference evidence="1" key="1">
    <citation type="submission" date="2021-09" db="EMBL/GenBank/DDBJ databases">
        <title>The genome of Mauremys mutica provides insights into the evolution of semi-aquatic lifestyle.</title>
        <authorList>
            <person name="Gong S."/>
            <person name="Gao Y."/>
        </authorList>
    </citation>
    <scope>NUCLEOTIDE SEQUENCE</scope>
    <source>
        <strain evidence="1">MM-2020</strain>
        <tissue evidence="1">Muscle</tissue>
    </source>
</reference>